<evidence type="ECO:0000256" key="1">
    <source>
        <dbReference type="ARBA" id="ARBA00005232"/>
    </source>
</evidence>
<dbReference type="Proteomes" id="UP000507470">
    <property type="component" value="Unassembled WGS sequence"/>
</dbReference>
<dbReference type="GO" id="GO:0005739">
    <property type="term" value="C:mitochondrion"/>
    <property type="evidence" value="ECO:0007669"/>
    <property type="project" value="TreeGrafter"/>
</dbReference>
<keyword evidence="3" id="KW-0808">Transferase</keyword>
<dbReference type="InterPro" id="IPR023213">
    <property type="entry name" value="CAT-like_dom_sf"/>
</dbReference>
<dbReference type="EMBL" id="CACVKT020002746">
    <property type="protein sequence ID" value="CAC5379687.1"/>
    <property type="molecule type" value="Genomic_DNA"/>
</dbReference>
<dbReference type="EC" id="2.3.1.21" evidence="3"/>
<dbReference type="PANTHER" id="PTHR22589:SF31">
    <property type="entry name" value="CARNITINE O-PALMITOYLTRANSFERASE"/>
    <property type="match status" value="1"/>
</dbReference>
<keyword evidence="4" id="KW-1185">Reference proteome</keyword>
<dbReference type="GO" id="GO:0004095">
    <property type="term" value="F:carnitine O-palmitoyltransferase activity"/>
    <property type="evidence" value="ECO:0007669"/>
    <property type="project" value="UniProtKB-EC"/>
</dbReference>
<proteinExistence type="inferred from homology"/>
<sequence length="350" mass="39791">MTVRLTSTKVANIVNLCVEMLNKEFITVPEFAKLIGKLIASEHGVLYTPLFYKTLEIQKDFELKIYKGNFDRKMKLSKESIDCVKSWILNLPYSSKPIVFKSPDRKIESDSSMIGYGAHDVTNNLDISGQRIQSLFLIDIRNLEIGETCVKIRYGDLLKQMRPGYQLSELFIEAYKPDYRICVVYTLNEYLERTAALRNDVTQLFNKERIELMNVAAEVHQKGYRDAMSGHGIDRHLFCLYVVSKYLGEDSPFLTEVLSEPWRLSTSQTPHQQTNKLDLVKHPEHISAGGGFGPVADDGYGVSYIIAGEDVIFFHVSCKNSCPTTDAKKFAEQIQKALADVKKMFEAKNS</sequence>
<protein>
    <submittedName>
        <fullName evidence="3">CPT1A</fullName>
        <ecNumber evidence="3">2.3.1.21</ecNumber>
    </submittedName>
</protein>
<accession>A0A6J8BC27</accession>
<dbReference type="Pfam" id="PF00755">
    <property type="entry name" value="Carn_acyltransf"/>
    <property type="match status" value="1"/>
</dbReference>
<evidence type="ECO:0000313" key="4">
    <source>
        <dbReference type="Proteomes" id="UP000507470"/>
    </source>
</evidence>
<name>A0A6J8BC27_MYTCO</name>
<dbReference type="AlphaFoldDB" id="A0A6J8BC27"/>
<dbReference type="InterPro" id="IPR039551">
    <property type="entry name" value="Cho/carn_acyl_trans"/>
</dbReference>
<organism evidence="3 4">
    <name type="scientific">Mytilus coruscus</name>
    <name type="common">Sea mussel</name>
    <dbReference type="NCBI Taxonomy" id="42192"/>
    <lineage>
        <taxon>Eukaryota</taxon>
        <taxon>Metazoa</taxon>
        <taxon>Spiralia</taxon>
        <taxon>Lophotrochozoa</taxon>
        <taxon>Mollusca</taxon>
        <taxon>Bivalvia</taxon>
        <taxon>Autobranchia</taxon>
        <taxon>Pteriomorphia</taxon>
        <taxon>Mytilida</taxon>
        <taxon>Mytiloidea</taxon>
        <taxon>Mytilidae</taxon>
        <taxon>Mytilinae</taxon>
        <taxon>Mytilus</taxon>
    </lineage>
</organism>
<gene>
    <name evidence="3" type="ORF">MCOR_15725</name>
</gene>
<dbReference type="PANTHER" id="PTHR22589">
    <property type="entry name" value="CARNITINE O-ACYLTRANSFERASE"/>
    <property type="match status" value="1"/>
</dbReference>
<dbReference type="OrthoDB" id="240216at2759"/>
<dbReference type="GO" id="GO:0009437">
    <property type="term" value="P:carnitine metabolic process"/>
    <property type="evidence" value="ECO:0007669"/>
    <property type="project" value="TreeGrafter"/>
</dbReference>
<dbReference type="SUPFAM" id="SSF52777">
    <property type="entry name" value="CoA-dependent acyltransferases"/>
    <property type="match status" value="1"/>
</dbReference>
<comment type="similarity">
    <text evidence="1">Belongs to the carnitine/choline acetyltransferase family.</text>
</comment>
<evidence type="ECO:0000313" key="3">
    <source>
        <dbReference type="EMBL" id="CAC5379687.1"/>
    </source>
</evidence>
<dbReference type="InterPro" id="IPR000542">
    <property type="entry name" value="Carn_acyl_trans"/>
</dbReference>
<reference evidence="3 4" key="1">
    <citation type="submission" date="2020-06" db="EMBL/GenBank/DDBJ databases">
        <authorList>
            <person name="Li R."/>
            <person name="Bekaert M."/>
        </authorList>
    </citation>
    <scope>NUCLEOTIDE SEQUENCE [LARGE SCALE GENOMIC DNA]</scope>
    <source>
        <strain evidence="4">wild</strain>
    </source>
</reference>
<keyword evidence="3" id="KW-0012">Acyltransferase</keyword>
<dbReference type="Gene3D" id="3.30.559.10">
    <property type="entry name" value="Chloramphenicol acetyltransferase-like domain"/>
    <property type="match status" value="1"/>
</dbReference>
<feature type="domain" description="Choline/carnitine acyltransferase" evidence="2">
    <location>
        <begin position="205"/>
        <end position="336"/>
    </location>
</feature>
<evidence type="ECO:0000259" key="2">
    <source>
        <dbReference type="Pfam" id="PF00755"/>
    </source>
</evidence>
<dbReference type="GO" id="GO:0006631">
    <property type="term" value="P:fatty acid metabolic process"/>
    <property type="evidence" value="ECO:0007669"/>
    <property type="project" value="TreeGrafter"/>
</dbReference>